<dbReference type="STRING" id="1395513.P343_00870"/>
<protein>
    <submittedName>
        <fullName evidence="3">Uncharacterized protein</fullName>
    </submittedName>
</protein>
<evidence type="ECO:0000256" key="1">
    <source>
        <dbReference type="SAM" id="MobiDB-lite"/>
    </source>
</evidence>
<gene>
    <name evidence="3" type="ORF">P343_00870</name>
</gene>
<keyword evidence="2" id="KW-1133">Transmembrane helix</keyword>
<feature type="compositionally biased region" description="Polar residues" evidence="1">
    <location>
        <begin position="67"/>
        <end position="76"/>
    </location>
</feature>
<sequence length="158" mass="18705">MSAVSFIWIIGVVIWLIFYVARSVEKQNAQEQKRRQQNRSGTTRSHAPSVQNVSRTEQRQPRRQESVTEQAYSDTQTDENVWMKKYYETAQRMNQSVGSRTVPERRKPQMNHSRTAEVMERSWRKNRDAVRQAFIFSECIGKPRAVEPHRFFSGKRIN</sequence>
<feature type="compositionally biased region" description="Basic and acidic residues" evidence="1">
    <location>
        <begin position="56"/>
        <end position="66"/>
    </location>
</feature>
<feature type="region of interest" description="Disordered" evidence="1">
    <location>
        <begin position="29"/>
        <end position="76"/>
    </location>
</feature>
<reference evidence="3 4" key="1">
    <citation type="journal article" date="2013" name="Genome Announc.">
        <title>Genome Sequence of Sporolactobacillus laevolacticus DSM442, an Efficient Polymer-Grade D-Lactate Producer from Agricultural Waste Cottonseed as a Nitrogen Source.</title>
        <authorList>
            <person name="Wang H."/>
            <person name="Wang L."/>
            <person name="Ju J."/>
            <person name="Yu B."/>
            <person name="Ma Y."/>
        </authorList>
    </citation>
    <scope>NUCLEOTIDE SEQUENCE [LARGE SCALE GENOMIC DNA]</scope>
    <source>
        <strain evidence="3 4">DSM 442</strain>
    </source>
</reference>
<keyword evidence="2" id="KW-0472">Membrane</keyword>
<accession>V6J3E0</accession>
<proteinExistence type="predicted"/>
<evidence type="ECO:0000313" key="4">
    <source>
        <dbReference type="Proteomes" id="UP000018296"/>
    </source>
</evidence>
<dbReference type="EMBL" id="AWTC01000001">
    <property type="protein sequence ID" value="EST13671.1"/>
    <property type="molecule type" value="Genomic_DNA"/>
</dbReference>
<dbReference type="Proteomes" id="UP000018296">
    <property type="component" value="Unassembled WGS sequence"/>
</dbReference>
<evidence type="ECO:0000256" key="2">
    <source>
        <dbReference type="SAM" id="Phobius"/>
    </source>
</evidence>
<name>V6J3E0_9BACL</name>
<feature type="transmembrane region" description="Helical" evidence="2">
    <location>
        <begin position="6"/>
        <end position="24"/>
    </location>
</feature>
<evidence type="ECO:0000313" key="3">
    <source>
        <dbReference type="EMBL" id="EST13671.1"/>
    </source>
</evidence>
<feature type="region of interest" description="Disordered" evidence="1">
    <location>
        <begin position="93"/>
        <end position="116"/>
    </location>
</feature>
<keyword evidence="4" id="KW-1185">Reference proteome</keyword>
<organism evidence="3 4">
    <name type="scientific">Sporolactobacillus laevolacticus DSM 442</name>
    <dbReference type="NCBI Taxonomy" id="1395513"/>
    <lineage>
        <taxon>Bacteria</taxon>
        <taxon>Bacillati</taxon>
        <taxon>Bacillota</taxon>
        <taxon>Bacilli</taxon>
        <taxon>Bacillales</taxon>
        <taxon>Sporolactobacillaceae</taxon>
        <taxon>Sporolactobacillus</taxon>
    </lineage>
</organism>
<dbReference type="AlphaFoldDB" id="V6J3E0"/>
<keyword evidence="2" id="KW-0812">Transmembrane</keyword>
<feature type="compositionally biased region" description="Polar residues" evidence="1">
    <location>
        <begin position="38"/>
        <end position="55"/>
    </location>
</feature>
<dbReference type="PATRIC" id="fig|1395513.3.peg.172"/>
<comment type="caution">
    <text evidence="3">The sequence shown here is derived from an EMBL/GenBank/DDBJ whole genome shotgun (WGS) entry which is preliminary data.</text>
</comment>